<evidence type="ECO:0000313" key="2">
    <source>
        <dbReference type="EMBL" id="KKL94415.1"/>
    </source>
</evidence>
<dbReference type="AlphaFoldDB" id="A0A0F9IKW4"/>
<dbReference type="InterPro" id="IPR013429">
    <property type="entry name" value="Regulatory_FmdB_Zinc_ribbon"/>
</dbReference>
<feature type="domain" description="Putative regulatory protein FmdB zinc ribbon" evidence="1">
    <location>
        <begin position="1"/>
        <end position="48"/>
    </location>
</feature>
<reference evidence="2" key="1">
    <citation type="journal article" date="2015" name="Nature">
        <title>Complex archaea that bridge the gap between prokaryotes and eukaryotes.</title>
        <authorList>
            <person name="Spang A."/>
            <person name="Saw J.H."/>
            <person name="Jorgensen S.L."/>
            <person name="Zaremba-Niedzwiedzka K."/>
            <person name="Martijn J."/>
            <person name="Lind A.E."/>
            <person name="van Eijk R."/>
            <person name="Schleper C."/>
            <person name="Guy L."/>
            <person name="Ettema T.J."/>
        </authorList>
    </citation>
    <scope>NUCLEOTIDE SEQUENCE</scope>
</reference>
<gene>
    <name evidence="2" type="ORF">LCGC14_1864880</name>
</gene>
<feature type="non-terminal residue" evidence="2">
    <location>
        <position position="113"/>
    </location>
</feature>
<dbReference type="NCBIfam" id="TIGR02605">
    <property type="entry name" value="CxxC_CxxC_SSSS"/>
    <property type="match status" value="1"/>
</dbReference>
<proteinExistence type="predicted"/>
<name>A0A0F9IKW4_9ZZZZ</name>
<dbReference type="EMBL" id="LAZR01018929">
    <property type="protein sequence ID" value="KKL94415.1"/>
    <property type="molecule type" value="Genomic_DNA"/>
</dbReference>
<organism evidence="2">
    <name type="scientific">marine sediment metagenome</name>
    <dbReference type="NCBI Taxonomy" id="412755"/>
    <lineage>
        <taxon>unclassified sequences</taxon>
        <taxon>metagenomes</taxon>
        <taxon>ecological metagenomes</taxon>
    </lineage>
</organism>
<comment type="caution">
    <text evidence="2">The sequence shown here is derived from an EMBL/GenBank/DDBJ whole genome shotgun (WGS) entry which is preliminary data.</text>
</comment>
<dbReference type="Pfam" id="PF09723">
    <property type="entry name" value="Zn_ribbon_8"/>
    <property type="match status" value="1"/>
</dbReference>
<accession>A0A0F9IKW4</accession>
<protein>
    <recommendedName>
        <fullName evidence="1">Putative regulatory protein FmdB zinc ribbon domain-containing protein</fullName>
    </recommendedName>
</protein>
<dbReference type="SMART" id="SM00834">
    <property type="entry name" value="CxxC_CXXC_SSSS"/>
    <property type="match status" value="1"/>
</dbReference>
<sequence length="113" mass="13026">MPIYEYQAVDPKDACHQCSNGFEILQQISEAPLLTCSFCNQRVKKIISWCHSAVMEKSEEQTRVENKVKDYENSGRWSHAAELADKHSEKTKLKLKEIAKKEGRIPYKKENGP</sequence>
<evidence type="ECO:0000259" key="1">
    <source>
        <dbReference type="SMART" id="SM00834"/>
    </source>
</evidence>